<name>A0A061RWS2_9CHLO</name>
<sequence length="92" mass="10184">PSPSRTTGTSMGKPTPIFPRAHKSRNNHEDKEVSKPELSNLTNGGRGTFLQTMRFSYSQHVMHTGGPKCFMHCRGEAIPKKTKKEEEAAAQS</sequence>
<evidence type="ECO:0000313" key="2">
    <source>
        <dbReference type="EMBL" id="JAC76423.1"/>
    </source>
</evidence>
<gene>
    <name evidence="2" type="ORF">TSPGSL018_20222</name>
</gene>
<accession>A0A061RWS2</accession>
<reference evidence="2" key="1">
    <citation type="submission" date="2014-05" db="EMBL/GenBank/DDBJ databases">
        <title>The transcriptome of the halophilic microalga Tetraselmis sp. GSL018 isolated from the Great Salt Lake, Utah.</title>
        <authorList>
            <person name="Jinkerson R.E."/>
            <person name="D'Adamo S."/>
            <person name="Posewitz M.C."/>
        </authorList>
    </citation>
    <scope>NUCLEOTIDE SEQUENCE</scope>
    <source>
        <strain evidence="2">GSL018</strain>
    </source>
</reference>
<feature type="non-terminal residue" evidence="2">
    <location>
        <position position="1"/>
    </location>
</feature>
<feature type="compositionally biased region" description="Polar residues" evidence="1">
    <location>
        <begin position="37"/>
        <end position="46"/>
    </location>
</feature>
<evidence type="ECO:0000256" key="1">
    <source>
        <dbReference type="SAM" id="MobiDB-lite"/>
    </source>
</evidence>
<dbReference type="EMBL" id="GBEZ01009149">
    <property type="protein sequence ID" value="JAC76423.1"/>
    <property type="molecule type" value="Transcribed_RNA"/>
</dbReference>
<dbReference type="AlphaFoldDB" id="A0A061RWS2"/>
<proteinExistence type="predicted"/>
<feature type="compositionally biased region" description="Basic and acidic residues" evidence="1">
    <location>
        <begin position="26"/>
        <end position="35"/>
    </location>
</feature>
<protein>
    <submittedName>
        <fullName evidence="2">Uncharacterized protein</fullName>
    </submittedName>
</protein>
<feature type="compositionally biased region" description="Polar residues" evidence="1">
    <location>
        <begin position="1"/>
        <end position="12"/>
    </location>
</feature>
<feature type="region of interest" description="Disordered" evidence="1">
    <location>
        <begin position="1"/>
        <end position="46"/>
    </location>
</feature>
<organism evidence="2">
    <name type="scientific">Tetraselmis sp. GSL018</name>
    <dbReference type="NCBI Taxonomy" id="582737"/>
    <lineage>
        <taxon>Eukaryota</taxon>
        <taxon>Viridiplantae</taxon>
        <taxon>Chlorophyta</taxon>
        <taxon>core chlorophytes</taxon>
        <taxon>Chlorodendrophyceae</taxon>
        <taxon>Chlorodendrales</taxon>
        <taxon>Chlorodendraceae</taxon>
        <taxon>Tetraselmis</taxon>
    </lineage>
</organism>